<dbReference type="EMBL" id="PYLS01000004">
    <property type="protein sequence ID" value="PST84330.1"/>
    <property type="molecule type" value="Genomic_DNA"/>
</dbReference>
<evidence type="ECO:0000313" key="4">
    <source>
        <dbReference type="Proteomes" id="UP000240912"/>
    </source>
</evidence>
<dbReference type="GO" id="GO:0016020">
    <property type="term" value="C:membrane"/>
    <property type="evidence" value="ECO:0007669"/>
    <property type="project" value="InterPro"/>
</dbReference>
<keyword evidence="1" id="KW-1133">Transmembrane helix</keyword>
<dbReference type="SUPFAM" id="SSF103481">
    <property type="entry name" value="Multidrug resistance efflux transporter EmrE"/>
    <property type="match status" value="2"/>
</dbReference>
<evidence type="ECO:0000259" key="2">
    <source>
        <dbReference type="Pfam" id="PF00892"/>
    </source>
</evidence>
<dbReference type="RefSeq" id="WP_107214429.1">
    <property type="nucleotide sequence ID" value="NZ_KZ686268.1"/>
</dbReference>
<keyword evidence="1" id="KW-0812">Transmembrane</keyword>
<comment type="caution">
    <text evidence="3">The sequence shown here is derived from an EMBL/GenBank/DDBJ whole genome shotgun (WGS) entry which is preliminary data.</text>
</comment>
<dbReference type="OrthoDB" id="3180815at2"/>
<proteinExistence type="predicted"/>
<feature type="transmembrane region" description="Helical" evidence="1">
    <location>
        <begin position="145"/>
        <end position="168"/>
    </location>
</feature>
<dbReference type="PANTHER" id="PTHR22911:SF137">
    <property type="entry name" value="SOLUTE CARRIER FAMILY 35 MEMBER G2-RELATED"/>
    <property type="match status" value="1"/>
</dbReference>
<accession>A0A2T3HPE2</accession>
<keyword evidence="1" id="KW-0472">Membrane</keyword>
<feature type="domain" description="EamA" evidence="2">
    <location>
        <begin position="5"/>
        <end position="134"/>
    </location>
</feature>
<name>A0A2T3HPE2_9SPHI</name>
<organism evidence="3 4">
    <name type="scientific">Pedobacter yulinensis</name>
    <dbReference type="NCBI Taxonomy" id="2126353"/>
    <lineage>
        <taxon>Bacteria</taxon>
        <taxon>Pseudomonadati</taxon>
        <taxon>Bacteroidota</taxon>
        <taxon>Sphingobacteriia</taxon>
        <taxon>Sphingobacteriales</taxon>
        <taxon>Sphingobacteriaceae</taxon>
        <taxon>Pedobacter</taxon>
    </lineage>
</organism>
<feature type="transmembrane region" description="Helical" evidence="1">
    <location>
        <begin position="88"/>
        <end position="107"/>
    </location>
</feature>
<dbReference type="PANTHER" id="PTHR22911">
    <property type="entry name" value="ACYL-MALONYL CONDENSING ENZYME-RELATED"/>
    <property type="match status" value="1"/>
</dbReference>
<dbReference type="AlphaFoldDB" id="A0A2T3HPE2"/>
<feature type="transmembrane region" description="Helical" evidence="1">
    <location>
        <begin position="237"/>
        <end position="256"/>
    </location>
</feature>
<feature type="transmembrane region" description="Helical" evidence="1">
    <location>
        <begin position="65"/>
        <end position="82"/>
    </location>
</feature>
<feature type="domain" description="EamA" evidence="2">
    <location>
        <begin position="146"/>
        <end position="279"/>
    </location>
</feature>
<evidence type="ECO:0000313" key="3">
    <source>
        <dbReference type="EMBL" id="PST84330.1"/>
    </source>
</evidence>
<feature type="transmembrane region" description="Helical" evidence="1">
    <location>
        <begin position="180"/>
        <end position="200"/>
    </location>
</feature>
<feature type="transmembrane region" description="Helical" evidence="1">
    <location>
        <begin position="206"/>
        <end position="225"/>
    </location>
</feature>
<reference evidence="3 4" key="1">
    <citation type="submission" date="2018-03" db="EMBL/GenBank/DDBJ databases">
        <authorList>
            <person name="Keele B.F."/>
        </authorList>
    </citation>
    <scope>NUCLEOTIDE SEQUENCE [LARGE SCALE GENOMIC DNA]</scope>
    <source>
        <strain evidence="3 4">YL28-9</strain>
    </source>
</reference>
<gene>
    <name evidence="3" type="ORF">C7T94_06335</name>
</gene>
<dbReference type="InterPro" id="IPR000620">
    <property type="entry name" value="EamA_dom"/>
</dbReference>
<evidence type="ECO:0000256" key="1">
    <source>
        <dbReference type="SAM" id="Phobius"/>
    </source>
</evidence>
<dbReference type="InterPro" id="IPR037185">
    <property type="entry name" value="EmrE-like"/>
</dbReference>
<sequence>MTKYSFMVFAGACSYGILSTLVKLAYGEGYHTAEITFVQALGGMSVLWGLHLFKRSRSAARPRLYKLMLAGALIGFTSWLYYRSVQYISASAAAVLLMQFTWMSVLLERISGKRAAQPGQYICMIAILGGSLLAAGPGIGSRSDLRGIAFALASALTYALYIVSNTFFSTETPALTKSAWMMTGSAVLMLVLVATGDGLVHADAGLLKWGLLLALFGTILPPLLFSGAISRIGAGSSAILMTAELPVAILSANLLLSERISHWQWLGIGIMLTAIAALNLVKKQA</sequence>
<dbReference type="Proteomes" id="UP000240912">
    <property type="component" value="Unassembled WGS sequence"/>
</dbReference>
<protein>
    <submittedName>
        <fullName evidence="3">EamA family transporter</fullName>
    </submittedName>
</protein>
<keyword evidence="4" id="KW-1185">Reference proteome</keyword>
<dbReference type="Pfam" id="PF00892">
    <property type="entry name" value="EamA"/>
    <property type="match status" value="2"/>
</dbReference>
<feature type="transmembrane region" description="Helical" evidence="1">
    <location>
        <begin position="262"/>
        <end position="281"/>
    </location>
</feature>
<feature type="transmembrane region" description="Helical" evidence="1">
    <location>
        <begin position="37"/>
        <end position="53"/>
    </location>
</feature>
<feature type="transmembrane region" description="Helical" evidence="1">
    <location>
        <begin position="119"/>
        <end position="139"/>
    </location>
</feature>